<protein>
    <submittedName>
        <fullName evidence="5">GntR family transcriptional regulator</fullName>
    </submittedName>
</protein>
<dbReference type="Gene3D" id="1.10.10.10">
    <property type="entry name" value="Winged helix-like DNA-binding domain superfamily/Winged helix DNA-binding domain"/>
    <property type="match status" value="1"/>
</dbReference>
<evidence type="ECO:0000313" key="6">
    <source>
        <dbReference type="Proteomes" id="UP000331127"/>
    </source>
</evidence>
<evidence type="ECO:0000256" key="1">
    <source>
        <dbReference type="ARBA" id="ARBA00023015"/>
    </source>
</evidence>
<evidence type="ECO:0000256" key="2">
    <source>
        <dbReference type="ARBA" id="ARBA00023125"/>
    </source>
</evidence>
<evidence type="ECO:0000259" key="4">
    <source>
        <dbReference type="PROSITE" id="PS50949"/>
    </source>
</evidence>
<dbReference type="InterPro" id="IPR028978">
    <property type="entry name" value="Chorismate_lyase_/UTRA_dom_sf"/>
</dbReference>
<dbReference type="GO" id="GO:0045892">
    <property type="term" value="P:negative regulation of DNA-templated transcription"/>
    <property type="evidence" value="ECO:0007669"/>
    <property type="project" value="TreeGrafter"/>
</dbReference>
<dbReference type="CDD" id="cd07377">
    <property type="entry name" value="WHTH_GntR"/>
    <property type="match status" value="1"/>
</dbReference>
<dbReference type="Pfam" id="PF07702">
    <property type="entry name" value="UTRA"/>
    <property type="match status" value="1"/>
</dbReference>
<dbReference type="GO" id="GO:0003700">
    <property type="term" value="F:DNA-binding transcription factor activity"/>
    <property type="evidence" value="ECO:0007669"/>
    <property type="project" value="InterPro"/>
</dbReference>
<sequence length="254" mass="27363">MPPKIQRQEPIYVQVINHIRGEIQSGAIKDGQAIPSARQIAKDWGIALATATKVLAGLRSEGLVKAVPGIGTVVSTIQSQHTAPKDRFRSMRRTGRIYPANEAARITSAELVTASEQVANALGVITGGPVIRRHRVTLNTDTETPVSASVSWFDGALVEAAPKLLHLGRLIQGTPGYIQEQTGRIAVSGRDQLCADAATEQDSADLGIPAGTPVLRGRNWLYDQDGGVIEYGEYVTIGERWSSYEYALTEEVAH</sequence>
<dbReference type="InterPro" id="IPR011663">
    <property type="entry name" value="UTRA"/>
</dbReference>
<gene>
    <name evidence="5" type="primary">phnF</name>
    <name evidence="5" type="ORF">Amac_067850</name>
</gene>
<dbReference type="Gene3D" id="3.40.1410.10">
    <property type="entry name" value="Chorismate lyase-like"/>
    <property type="match status" value="1"/>
</dbReference>
<comment type="caution">
    <text evidence="5">The sequence shown here is derived from an EMBL/GenBank/DDBJ whole genome shotgun (WGS) entry which is preliminary data.</text>
</comment>
<dbReference type="SUPFAM" id="SSF46785">
    <property type="entry name" value="Winged helix' DNA-binding domain"/>
    <property type="match status" value="1"/>
</dbReference>
<dbReference type="PROSITE" id="PS50949">
    <property type="entry name" value="HTH_GNTR"/>
    <property type="match status" value="1"/>
</dbReference>
<dbReference type="PANTHER" id="PTHR44846">
    <property type="entry name" value="MANNOSYL-D-GLYCERATE TRANSPORT/METABOLISM SYSTEM REPRESSOR MNGR-RELATED"/>
    <property type="match status" value="1"/>
</dbReference>
<reference evidence="5 6" key="1">
    <citation type="submission" date="2019-10" db="EMBL/GenBank/DDBJ databases">
        <title>Whole genome shotgun sequence of Acrocarpospora macrocephala NBRC 16266.</title>
        <authorList>
            <person name="Ichikawa N."/>
            <person name="Kimura A."/>
            <person name="Kitahashi Y."/>
            <person name="Komaki H."/>
            <person name="Oguchi A."/>
        </authorList>
    </citation>
    <scope>NUCLEOTIDE SEQUENCE [LARGE SCALE GENOMIC DNA]</scope>
    <source>
        <strain evidence="5 6">NBRC 16266</strain>
    </source>
</reference>
<dbReference type="GO" id="GO:0003677">
    <property type="term" value="F:DNA binding"/>
    <property type="evidence" value="ECO:0007669"/>
    <property type="project" value="UniProtKB-KW"/>
</dbReference>
<dbReference type="SMART" id="SM00866">
    <property type="entry name" value="UTRA"/>
    <property type="match status" value="1"/>
</dbReference>
<dbReference type="AlphaFoldDB" id="A0A5M3X4W2"/>
<evidence type="ECO:0000256" key="3">
    <source>
        <dbReference type="ARBA" id="ARBA00023163"/>
    </source>
</evidence>
<dbReference type="OrthoDB" id="3192286at2"/>
<keyword evidence="2" id="KW-0238">DNA-binding</keyword>
<dbReference type="InterPro" id="IPR036390">
    <property type="entry name" value="WH_DNA-bd_sf"/>
</dbReference>
<keyword evidence="1" id="KW-0805">Transcription regulation</keyword>
<organism evidence="5 6">
    <name type="scientific">Acrocarpospora macrocephala</name>
    <dbReference type="NCBI Taxonomy" id="150177"/>
    <lineage>
        <taxon>Bacteria</taxon>
        <taxon>Bacillati</taxon>
        <taxon>Actinomycetota</taxon>
        <taxon>Actinomycetes</taxon>
        <taxon>Streptosporangiales</taxon>
        <taxon>Streptosporangiaceae</taxon>
        <taxon>Acrocarpospora</taxon>
    </lineage>
</organism>
<dbReference type="InterPro" id="IPR000524">
    <property type="entry name" value="Tscrpt_reg_HTH_GntR"/>
</dbReference>
<dbReference type="SUPFAM" id="SSF64288">
    <property type="entry name" value="Chorismate lyase-like"/>
    <property type="match status" value="1"/>
</dbReference>
<keyword evidence="6" id="KW-1185">Reference proteome</keyword>
<proteinExistence type="predicted"/>
<dbReference type="InterPro" id="IPR036388">
    <property type="entry name" value="WH-like_DNA-bd_sf"/>
</dbReference>
<dbReference type="InterPro" id="IPR050679">
    <property type="entry name" value="Bact_HTH_transcr_reg"/>
</dbReference>
<dbReference type="Pfam" id="PF00392">
    <property type="entry name" value="GntR"/>
    <property type="match status" value="1"/>
</dbReference>
<accession>A0A5M3X4W2</accession>
<dbReference type="EMBL" id="BLAE01000043">
    <property type="protein sequence ID" value="GES13188.1"/>
    <property type="molecule type" value="Genomic_DNA"/>
</dbReference>
<dbReference type="RefSeq" id="WP_155358451.1">
    <property type="nucleotide sequence ID" value="NZ_BAAAHL010000008.1"/>
</dbReference>
<keyword evidence="3" id="KW-0804">Transcription</keyword>
<dbReference type="SMART" id="SM00345">
    <property type="entry name" value="HTH_GNTR"/>
    <property type="match status" value="1"/>
</dbReference>
<evidence type="ECO:0000313" key="5">
    <source>
        <dbReference type="EMBL" id="GES13188.1"/>
    </source>
</evidence>
<name>A0A5M3X4W2_9ACTN</name>
<feature type="domain" description="HTH gntR-type" evidence="4">
    <location>
        <begin position="9"/>
        <end position="77"/>
    </location>
</feature>
<dbReference type="PANTHER" id="PTHR44846:SF17">
    <property type="entry name" value="GNTR-FAMILY TRANSCRIPTIONAL REGULATOR"/>
    <property type="match status" value="1"/>
</dbReference>
<dbReference type="Proteomes" id="UP000331127">
    <property type="component" value="Unassembled WGS sequence"/>
</dbReference>